<dbReference type="AlphaFoldDB" id="A0AB34JIX6"/>
<protein>
    <recommendedName>
        <fullName evidence="5">G-protein coupled receptors family 1 profile domain-containing protein</fullName>
    </recommendedName>
</protein>
<keyword evidence="2" id="KW-0812">Transmembrane</keyword>
<feature type="transmembrane region" description="Helical" evidence="2">
    <location>
        <begin position="141"/>
        <end position="158"/>
    </location>
</feature>
<reference evidence="3 4" key="1">
    <citation type="journal article" date="2024" name="Science">
        <title>Giant polyketide synthase enzymes in the biosynthesis of giant marine polyether toxins.</title>
        <authorList>
            <person name="Fallon T.R."/>
            <person name="Shende V.V."/>
            <person name="Wierzbicki I.H."/>
            <person name="Pendleton A.L."/>
            <person name="Watervoot N.F."/>
            <person name="Auber R.P."/>
            <person name="Gonzalez D.J."/>
            <person name="Wisecaver J.H."/>
            <person name="Moore B.S."/>
        </authorList>
    </citation>
    <scope>NUCLEOTIDE SEQUENCE [LARGE SCALE GENOMIC DNA]</scope>
    <source>
        <strain evidence="3 4">12B1</strain>
    </source>
</reference>
<keyword evidence="4" id="KW-1185">Reference proteome</keyword>
<feature type="transmembrane region" description="Helical" evidence="2">
    <location>
        <begin position="20"/>
        <end position="44"/>
    </location>
</feature>
<accession>A0AB34JIX6</accession>
<feature type="transmembrane region" description="Helical" evidence="2">
    <location>
        <begin position="211"/>
        <end position="229"/>
    </location>
</feature>
<evidence type="ECO:0000256" key="1">
    <source>
        <dbReference type="SAM" id="MobiDB-lite"/>
    </source>
</evidence>
<evidence type="ECO:0000256" key="2">
    <source>
        <dbReference type="SAM" id="Phobius"/>
    </source>
</evidence>
<keyword evidence="2" id="KW-1133">Transmembrane helix</keyword>
<sequence>MVDTGPIGLSSEGYWNVALVFSILEFVLVLLFVLVAQTACSLVLRYSNRRMPKLCTMRVTLCMLTTLWMGSLLMATPAPWRLLRFAFRLSVEALSDACWIQLVICHGLVEPSLLTLIMLLFRAKAASSSVWRPGRLLRNTAIVGGVFTAVCVVVQKYGGQENTIFFRPEPELSHNATGEYIAADRFPPTARHPWWRNEGCADTNASAVGSALFLAPFLFYWTVACVRLRRLLINDQLVRRLVAVQLTFTLVPTLILILRIVLMQFPSHWASTRRLMRDGELLLALIGSTACVRALVSRPLLEGHNESADLPNKSEKSMASPRRLLLTRCQATTTRPTISVAVDVSADSFDEGSRQLPEAAPTMDLSTNKSWERSRSRYTDASTVSALSAASPGDVSLDLHSPMKQASAGDREARSLSDDAADDCSNDTGPPPPSNANWRL</sequence>
<organism evidence="3 4">
    <name type="scientific">Prymnesium parvum</name>
    <name type="common">Toxic golden alga</name>
    <dbReference type="NCBI Taxonomy" id="97485"/>
    <lineage>
        <taxon>Eukaryota</taxon>
        <taxon>Haptista</taxon>
        <taxon>Haptophyta</taxon>
        <taxon>Prymnesiophyceae</taxon>
        <taxon>Prymnesiales</taxon>
        <taxon>Prymnesiaceae</taxon>
        <taxon>Prymnesium</taxon>
    </lineage>
</organism>
<feature type="compositionally biased region" description="Polar residues" evidence="1">
    <location>
        <begin position="379"/>
        <end position="388"/>
    </location>
</feature>
<comment type="caution">
    <text evidence="3">The sequence shown here is derived from an EMBL/GenBank/DDBJ whole genome shotgun (WGS) entry which is preliminary data.</text>
</comment>
<name>A0AB34JIX6_PRYPA</name>
<dbReference type="Proteomes" id="UP001515480">
    <property type="component" value="Unassembled WGS sequence"/>
</dbReference>
<feature type="region of interest" description="Disordered" evidence="1">
    <location>
        <begin position="352"/>
        <end position="440"/>
    </location>
</feature>
<proteinExistence type="predicted"/>
<gene>
    <name evidence="3" type="ORF">AB1Y20_021212</name>
</gene>
<keyword evidence="2" id="KW-0472">Membrane</keyword>
<feature type="transmembrane region" description="Helical" evidence="2">
    <location>
        <begin position="241"/>
        <end position="261"/>
    </location>
</feature>
<evidence type="ECO:0000313" key="3">
    <source>
        <dbReference type="EMBL" id="KAL1521553.1"/>
    </source>
</evidence>
<evidence type="ECO:0000313" key="4">
    <source>
        <dbReference type="Proteomes" id="UP001515480"/>
    </source>
</evidence>
<feature type="transmembrane region" description="Helical" evidence="2">
    <location>
        <begin position="56"/>
        <end position="79"/>
    </location>
</feature>
<feature type="transmembrane region" description="Helical" evidence="2">
    <location>
        <begin position="99"/>
        <end position="121"/>
    </location>
</feature>
<dbReference type="EMBL" id="JBGBPQ010000007">
    <property type="protein sequence ID" value="KAL1521553.1"/>
    <property type="molecule type" value="Genomic_DNA"/>
</dbReference>
<evidence type="ECO:0008006" key="5">
    <source>
        <dbReference type="Google" id="ProtNLM"/>
    </source>
</evidence>